<dbReference type="Gene3D" id="1.20.1250.20">
    <property type="entry name" value="MFS general substrate transporter like domains"/>
    <property type="match status" value="2"/>
</dbReference>
<dbReference type="PANTHER" id="PTHR23528:SF1">
    <property type="entry name" value="MAJOR FACILITATOR SUPERFAMILY (MFS) PROFILE DOMAIN-CONTAINING PROTEIN"/>
    <property type="match status" value="1"/>
</dbReference>
<gene>
    <name evidence="2" type="ORF">DSM106972_080520</name>
</gene>
<evidence type="ECO:0000313" key="2">
    <source>
        <dbReference type="EMBL" id="RUS98666.1"/>
    </source>
</evidence>
<evidence type="ECO:0000313" key="3">
    <source>
        <dbReference type="Proteomes" id="UP000271624"/>
    </source>
</evidence>
<feature type="transmembrane region" description="Helical" evidence="1">
    <location>
        <begin position="222"/>
        <end position="240"/>
    </location>
</feature>
<dbReference type="PANTHER" id="PTHR23528">
    <property type="match status" value="1"/>
</dbReference>
<keyword evidence="1" id="KW-0472">Membrane</keyword>
<dbReference type="InterPro" id="IPR036259">
    <property type="entry name" value="MFS_trans_sf"/>
</dbReference>
<dbReference type="OrthoDB" id="457462at2"/>
<sequence length="395" mass="42025">MARIIEINPKRVMWLQVGALAGMQFAITLCWVVYNLYIPQLLVTIGFDKDFAVGLLIVENLLAVVLEPLMGSLSDNAKRWFVSRFYFVSAGVIVSSALFIVIPAVIALLPLSDATRWIFLFVIVGWSFTMAVFRSPATALLGKYASKNDLPLAGSLLTLASGIITAFKPISTNFILSLGAVFSFATGSFVLLGAALLLRYVNPPEEPVAEPVQSRISEPSSILFLLLGTGFGVAWGSRLLMDVLGKLLKIELGIKNVDGMMFIIALALAFASLPAGAFASKIGNRQAMIWGSRIISALMLLMLFFGANFVLLLLTVGTFSLIINGAVPLALSLFTPQRAGLAVGTYFAGAALGATLLSIIFPELGNVGIIPEAFIGAVAFLVTGACVKANRPISA</sequence>
<dbReference type="SUPFAM" id="SSF103473">
    <property type="entry name" value="MFS general substrate transporter"/>
    <property type="match status" value="1"/>
</dbReference>
<feature type="transmembrane region" description="Helical" evidence="1">
    <location>
        <begin position="149"/>
        <end position="168"/>
    </location>
</feature>
<protein>
    <submittedName>
        <fullName evidence="2">MFS transporter</fullName>
    </submittedName>
</protein>
<feature type="transmembrane region" description="Helical" evidence="1">
    <location>
        <begin position="85"/>
        <end position="111"/>
    </location>
</feature>
<feature type="transmembrane region" description="Helical" evidence="1">
    <location>
        <begin position="341"/>
        <end position="361"/>
    </location>
</feature>
<feature type="transmembrane region" description="Helical" evidence="1">
    <location>
        <begin position="12"/>
        <end position="34"/>
    </location>
</feature>
<organism evidence="2 3">
    <name type="scientific">Dulcicalothrix desertica PCC 7102</name>
    <dbReference type="NCBI Taxonomy" id="232991"/>
    <lineage>
        <taxon>Bacteria</taxon>
        <taxon>Bacillati</taxon>
        <taxon>Cyanobacteriota</taxon>
        <taxon>Cyanophyceae</taxon>
        <taxon>Nostocales</taxon>
        <taxon>Calotrichaceae</taxon>
        <taxon>Dulcicalothrix</taxon>
    </lineage>
</organism>
<feature type="transmembrane region" description="Helical" evidence="1">
    <location>
        <begin position="367"/>
        <end position="387"/>
    </location>
</feature>
<name>A0A3S1CBH5_9CYAN</name>
<feature type="transmembrane region" description="Helical" evidence="1">
    <location>
        <begin position="287"/>
        <end position="305"/>
    </location>
</feature>
<dbReference type="EMBL" id="RSCL01000028">
    <property type="protein sequence ID" value="RUS98666.1"/>
    <property type="molecule type" value="Genomic_DNA"/>
</dbReference>
<feature type="transmembrane region" description="Helical" evidence="1">
    <location>
        <begin position="54"/>
        <end position="73"/>
    </location>
</feature>
<reference evidence="2" key="1">
    <citation type="submission" date="2018-12" db="EMBL/GenBank/DDBJ databases">
        <authorList>
            <person name="Will S."/>
            <person name="Neumann-Schaal M."/>
            <person name="Henke P."/>
        </authorList>
    </citation>
    <scope>NUCLEOTIDE SEQUENCE</scope>
    <source>
        <strain evidence="2">PCC 7102</strain>
    </source>
</reference>
<feature type="transmembrane region" description="Helical" evidence="1">
    <location>
        <begin position="311"/>
        <end position="334"/>
    </location>
</feature>
<feature type="transmembrane region" description="Helical" evidence="1">
    <location>
        <begin position="260"/>
        <end position="280"/>
    </location>
</feature>
<keyword evidence="3" id="KW-1185">Reference proteome</keyword>
<feature type="transmembrane region" description="Helical" evidence="1">
    <location>
        <begin position="117"/>
        <end position="137"/>
    </location>
</feature>
<dbReference type="Proteomes" id="UP000271624">
    <property type="component" value="Unassembled WGS sequence"/>
</dbReference>
<keyword evidence="1" id="KW-1133">Transmembrane helix</keyword>
<evidence type="ECO:0000256" key="1">
    <source>
        <dbReference type="SAM" id="Phobius"/>
    </source>
</evidence>
<feature type="transmembrane region" description="Helical" evidence="1">
    <location>
        <begin position="174"/>
        <end position="201"/>
    </location>
</feature>
<proteinExistence type="predicted"/>
<keyword evidence="1" id="KW-0812">Transmembrane</keyword>
<dbReference type="AlphaFoldDB" id="A0A3S1CBH5"/>
<reference evidence="2" key="2">
    <citation type="journal article" date="2019" name="Genome Biol. Evol.">
        <title>Day and night: Metabolic profiles and evolutionary relationships of six axenic non-marine cyanobacteria.</title>
        <authorList>
            <person name="Will S.E."/>
            <person name="Henke P."/>
            <person name="Boedeker C."/>
            <person name="Huang S."/>
            <person name="Brinkmann H."/>
            <person name="Rohde M."/>
            <person name="Jarek M."/>
            <person name="Friedl T."/>
            <person name="Seufert S."/>
            <person name="Schumacher M."/>
            <person name="Overmann J."/>
            <person name="Neumann-Schaal M."/>
            <person name="Petersen J."/>
        </authorList>
    </citation>
    <scope>NUCLEOTIDE SEQUENCE [LARGE SCALE GENOMIC DNA]</scope>
    <source>
        <strain evidence="2">PCC 7102</strain>
    </source>
</reference>
<accession>A0A3S1CBH5</accession>
<comment type="caution">
    <text evidence="2">The sequence shown here is derived from an EMBL/GenBank/DDBJ whole genome shotgun (WGS) entry which is preliminary data.</text>
</comment>
<dbReference type="RefSeq" id="WP_127086105.1">
    <property type="nucleotide sequence ID" value="NZ_RSCL01000028.1"/>
</dbReference>